<dbReference type="Pfam" id="PF03759">
    <property type="entry name" value="PRONE"/>
    <property type="match status" value="1"/>
</dbReference>
<dbReference type="PANTHER" id="PTHR33101:SF6">
    <property type="entry name" value="ROP GUANINE NUCLEOTIDE EXCHANGE FACTOR 1"/>
    <property type="match status" value="1"/>
</dbReference>
<reference evidence="5" key="1">
    <citation type="journal article" date="2023" name="bioRxiv">
        <title>Improved chromosome-level genome assembly for marigold (Tagetes erecta).</title>
        <authorList>
            <person name="Jiang F."/>
            <person name="Yuan L."/>
            <person name="Wang S."/>
            <person name="Wang H."/>
            <person name="Xu D."/>
            <person name="Wang A."/>
            <person name="Fan W."/>
        </authorList>
    </citation>
    <scope>NUCLEOTIDE SEQUENCE</scope>
    <source>
        <strain evidence="5">WSJ</strain>
        <tissue evidence="5">Leaf</tissue>
    </source>
</reference>
<gene>
    <name evidence="5" type="ORF">QVD17_03644</name>
</gene>
<comment type="caution">
    <text evidence="5">The sequence shown here is derived from an EMBL/GenBank/DDBJ whole genome shotgun (WGS) entry which is preliminary data.</text>
</comment>
<proteinExistence type="predicted"/>
<feature type="compositionally biased region" description="Low complexity" evidence="3">
    <location>
        <begin position="54"/>
        <end position="63"/>
    </location>
</feature>
<feature type="region of interest" description="Disordered" evidence="3">
    <location>
        <begin position="1"/>
        <end position="64"/>
    </location>
</feature>
<keyword evidence="1 2" id="KW-0344">Guanine-nucleotide releasing factor</keyword>
<dbReference type="InterPro" id="IPR005512">
    <property type="entry name" value="PRONE_dom"/>
</dbReference>
<dbReference type="GO" id="GO:0005085">
    <property type="term" value="F:guanyl-nucleotide exchange factor activity"/>
    <property type="evidence" value="ECO:0007669"/>
    <property type="project" value="UniProtKB-UniRule"/>
</dbReference>
<name>A0AAD8LBP0_TARER</name>
<dbReference type="FunFam" id="1.20.58.2010:FF:000001">
    <property type="entry name" value="Rop guanine nucleotide exchange factor 14"/>
    <property type="match status" value="1"/>
</dbReference>
<dbReference type="Gene3D" id="1.20.58.2010">
    <property type="entry name" value="PRONE domain, subdomain 1"/>
    <property type="match status" value="2"/>
</dbReference>
<accession>A0AAD8LBP0</accession>
<evidence type="ECO:0000256" key="3">
    <source>
        <dbReference type="SAM" id="MobiDB-lite"/>
    </source>
</evidence>
<evidence type="ECO:0000313" key="6">
    <source>
        <dbReference type="Proteomes" id="UP001229421"/>
    </source>
</evidence>
<evidence type="ECO:0000256" key="1">
    <source>
        <dbReference type="ARBA" id="ARBA00022658"/>
    </source>
</evidence>
<evidence type="ECO:0000313" key="5">
    <source>
        <dbReference type="EMBL" id="KAK1437844.1"/>
    </source>
</evidence>
<keyword evidence="6" id="KW-1185">Reference proteome</keyword>
<sequence>MAASDSLSKEENDSNNSRSSSERCSDQSYSLSADVSESESSSSISGRRFNNGASSSLTSSPHSGGFRTVSVTDSVFPSTPFAFTQFGGKDDVMVWEKKQQKKQPDSDLSEIDMMKERFAKLLLGEDMSGGGKGVCTALAISNAITNLSASVFGELWRLEPLALQKKVMWQREMEWLLSVSDSIVDLVPSIQQFPGGGTYEVMVPHPRADMQMNLPALKKLDAMLISMLDGFCNKEFCYVDRGIVLAQGESCDTHPSNILEGRPSVRQEEKWWLPYPKVPPKGLSEDARKKLQQCRDCTNQILKAALAINSNVLAEMEIPSAYLETLPKNGKDCLGEIMYRYITAEKFSPECLLDCLDLSSEHRTLEVANRLEAAVHAWKRKEHKKHPKTKRSSLGSKVKGLVAEGDKNSFLSQRAETLLCSLRLRFPGLPQTSLDMSKIQYNKDVGQSILESYSRVMESLAFNIMARIDDVIFVDDATKCCVASESMPIFNRGGLPVQKRMSPSPFTIQHSPYSSPFATPLCSSPPGPINHDNRLKGADLDMPWTYAAGKVPANAPERD</sequence>
<dbReference type="PROSITE" id="PS51334">
    <property type="entry name" value="PRONE"/>
    <property type="match status" value="1"/>
</dbReference>
<dbReference type="InterPro" id="IPR038937">
    <property type="entry name" value="RopGEF"/>
</dbReference>
<feature type="compositionally biased region" description="Low complexity" evidence="3">
    <location>
        <begin position="26"/>
        <end position="45"/>
    </location>
</feature>
<protein>
    <recommendedName>
        <fullName evidence="4">PRONE domain-containing protein</fullName>
    </recommendedName>
</protein>
<feature type="domain" description="PRONE" evidence="4">
    <location>
        <begin position="101"/>
        <end position="485"/>
    </location>
</feature>
<dbReference type="Proteomes" id="UP001229421">
    <property type="component" value="Unassembled WGS sequence"/>
</dbReference>
<dbReference type="EMBL" id="JAUHHV010000001">
    <property type="protein sequence ID" value="KAK1437844.1"/>
    <property type="molecule type" value="Genomic_DNA"/>
</dbReference>
<evidence type="ECO:0000259" key="4">
    <source>
        <dbReference type="PROSITE" id="PS51334"/>
    </source>
</evidence>
<dbReference type="FunFam" id="1.20.58.2010:FF:000003">
    <property type="entry name" value="Rop guanine nucleotide exchange factor 14"/>
    <property type="match status" value="1"/>
</dbReference>
<dbReference type="AlphaFoldDB" id="A0AAD8LBP0"/>
<organism evidence="5 6">
    <name type="scientific">Tagetes erecta</name>
    <name type="common">African marigold</name>
    <dbReference type="NCBI Taxonomy" id="13708"/>
    <lineage>
        <taxon>Eukaryota</taxon>
        <taxon>Viridiplantae</taxon>
        <taxon>Streptophyta</taxon>
        <taxon>Embryophyta</taxon>
        <taxon>Tracheophyta</taxon>
        <taxon>Spermatophyta</taxon>
        <taxon>Magnoliopsida</taxon>
        <taxon>eudicotyledons</taxon>
        <taxon>Gunneridae</taxon>
        <taxon>Pentapetalae</taxon>
        <taxon>asterids</taxon>
        <taxon>campanulids</taxon>
        <taxon>Asterales</taxon>
        <taxon>Asteraceae</taxon>
        <taxon>Asteroideae</taxon>
        <taxon>Heliantheae alliance</taxon>
        <taxon>Tageteae</taxon>
        <taxon>Tagetes</taxon>
    </lineage>
</organism>
<evidence type="ECO:0000256" key="2">
    <source>
        <dbReference type="PROSITE-ProRule" id="PRU00663"/>
    </source>
</evidence>
<dbReference type="PANTHER" id="PTHR33101">
    <property type="entry name" value="ROP GUANINE NUCLEOTIDE EXCHANGE FACTOR 1"/>
    <property type="match status" value="1"/>
</dbReference>